<evidence type="ECO:0000256" key="1">
    <source>
        <dbReference type="ARBA" id="ARBA00022723"/>
    </source>
</evidence>
<keyword evidence="5" id="KW-0645">Protease</keyword>
<keyword evidence="2 5" id="KW-0378">Hydrolase</keyword>
<keyword evidence="1" id="KW-0479">Metal-binding</keyword>
<dbReference type="Proteomes" id="UP000578352">
    <property type="component" value="Unassembled WGS sequence"/>
</dbReference>
<comment type="caution">
    <text evidence="5">The sequence shown here is derived from an EMBL/GenBank/DDBJ whole genome shotgun (WGS) entry which is preliminary data.</text>
</comment>
<dbReference type="Gene3D" id="3.30.70.360">
    <property type="match status" value="1"/>
</dbReference>
<dbReference type="SUPFAM" id="SSF53187">
    <property type="entry name" value="Zn-dependent exopeptidases"/>
    <property type="match status" value="1"/>
</dbReference>
<dbReference type="AlphaFoldDB" id="A0A853D3C7"/>
<dbReference type="Gene3D" id="3.40.630.10">
    <property type="entry name" value="Zn peptidases"/>
    <property type="match status" value="1"/>
</dbReference>
<evidence type="ECO:0000313" key="6">
    <source>
        <dbReference type="Proteomes" id="UP000578352"/>
    </source>
</evidence>
<dbReference type="EMBL" id="JACCFL010000001">
    <property type="protein sequence ID" value="NYJ25931.1"/>
    <property type="molecule type" value="Genomic_DNA"/>
</dbReference>
<dbReference type="Pfam" id="PF01546">
    <property type="entry name" value="Peptidase_M20"/>
    <property type="match status" value="1"/>
</dbReference>
<dbReference type="CDD" id="cd03885">
    <property type="entry name" value="M20_CPDG2"/>
    <property type="match status" value="1"/>
</dbReference>
<evidence type="ECO:0000259" key="4">
    <source>
        <dbReference type="Pfam" id="PF07687"/>
    </source>
</evidence>
<gene>
    <name evidence="5" type="ORF">HNR13_004218</name>
</gene>
<feature type="domain" description="Peptidase M20 dimerisation" evidence="4">
    <location>
        <begin position="184"/>
        <end position="272"/>
    </location>
</feature>
<protein>
    <submittedName>
        <fullName evidence="5">Glutamate carboxypeptidase</fullName>
        <ecNumber evidence="5">3.4.17.11</ecNumber>
    </submittedName>
</protein>
<sequence>MTDLAASAADALESQLADLCTFIRIETPSDHRPSLVEGLEWVEAFLERTIGPPDVRRVVGGGDQGDILTCEYRSGDPGAATVALLCHYDTVWPRGTLADWPVAIQAGRLTGPGAFDMKAGLIQAVWAVALARQAGSPLPTIRMVFNGDEEIGSPSSRTVIEDAVHDCDAVLVFEPSAAGALKTSRKGNGIFTVTAHGLEAHAGLDPRKGVSAVDELARAVLTLHAAADLDSGTSVNVGVVSGGTRSNVIAGEAHAVVDVRVADRAEAQRIEGVLAGLSPHRLGARLGVTGSWVRPVMDRSAGNAALFQRARDLARRRGLSVDETSAGGASDGNFAAALGLPVLDGLGAVGDGAHARGEWVEVSEVTSRTVLAAEVIASFGRRV</sequence>
<proteinExistence type="predicted"/>
<dbReference type="GO" id="GO:0004180">
    <property type="term" value="F:carboxypeptidase activity"/>
    <property type="evidence" value="ECO:0007669"/>
    <property type="project" value="UniProtKB-KW"/>
</dbReference>
<evidence type="ECO:0000256" key="2">
    <source>
        <dbReference type="ARBA" id="ARBA00022801"/>
    </source>
</evidence>
<dbReference type="RefSeq" id="WP_218881286.1">
    <property type="nucleotide sequence ID" value="NZ_BAABEH010000001.1"/>
</dbReference>
<dbReference type="InterPro" id="IPR002933">
    <property type="entry name" value="Peptidase_M20"/>
</dbReference>
<dbReference type="InterPro" id="IPR050072">
    <property type="entry name" value="Peptidase_M20A"/>
</dbReference>
<name>A0A853D3C7_9MICO</name>
<keyword evidence="5" id="KW-0121">Carboxypeptidase</keyword>
<accession>A0A853D3C7</accession>
<dbReference type="PANTHER" id="PTHR43808">
    <property type="entry name" value="ACETYLORNITHINE DEACETYLASE"/>
    <property type="match status" value="1"/>
</dbReference>
<dbReference type="InterPro" id="IPR017150">
    <property type="entry name" value="Pept_M20_glutamate_carboxypep"/>
</dbReference>
<dbReference type="InterPro" id="IPR011650">
    <property type="entry name" value="Peptidase_M20_dimer"/>
</dbReference>
<feature type="active site" evidence="3">
    <location>
        <position position="89"/>
    </location>
</feature>
<dbReference type="InterPro" id="IPR036264">
    <property type="entry name" value="Bact_exopeptidase_dim_dom"/>
</dbReference>
<organism evidence="5 6">
    <name type="scientific">Leifsonia shinshuensis</name>
    <dbReference type="NCBI Taxonomy" id="150026"/>
    <lineage>
        <taxon>Bacteria</taxon>
        <taxon>Bacillati</taxon>
        <taxon>Actinomycetota</taxon>
        <taxon>Actinomycetes</taxon>
        <taxon>Micrococcales</taxon>
        <taxon>Microbacteriaceae</taxon>
        <taxon>Leifsonia</taxon>
    </lineage>
</organism>
<dbReference type="Pfam" id="PF07687">
    <property type="entry name" value="M20_dimer"/>
    <property type="match status" value="1"/>
</dbReference>
<dbReference type="EC" id="3.4.17.11" evidence="5"/>
<evidence type="ECO:0000313" key="5">
    <source>
        <dbReference type="EMBL" id="NYJ25931.1"/>
    </source>
</evidence>
<feature type="active site" description="Proton acceptor" evidence="3">
    <location>
        <position position="149"/>
    </location>
</feature>
<evidence type="ECO:0000256" key="3">
    <source>
        <dbReference type="PIRSR" id="PIRSR037238-1"/>
    </source>
</evidence>
<reference evidence="5 6" key="1">
    <citation type="submission" date="2020-07" db="EMBL/GenBank/DDBJ databases">
        <title>Sequencing the genomes of 1000 actinobacteria strains.</title>
        <authorList>
            <person name="Klenk H.-P."/>
        </authorList>
    </citation>
    <scope>NUCLEOTIDE SEQUENCE [LARGE SCALE GENOMIC DNA]</scope>
    <source>
        <strain evidence="5 6">DSM 15165</strain>
    </source>
</reference>
<dbReference type="PANTHER" id="PTHR43808:SF9">
    <property type="entry name" value="BLL0789 PROTEIN"/>
    <property type="match status" value="1"/>
</dbReference>
<dbReference type="GO" id="GO:0046872">
    <property type="term" value="F:metal ion binding"/>
    <property type="evidence" value="ECO:0007669"/>
    <property type="project" value="UniProtKB-KW"/>
</dbReference>
<dbReference type="PIRSF" id="PIRSF037238">
    <property type="entry name" value="Carboxypeptidase_G2"/>
    <property type="match status" value="1"/>
</dbReference>
<dbReference type="SUPFAM" id="SSF55031">
    <property type="entry name" value="Bacterial exopeptidase dimerisation domain"/>
    <property type="match status" value="1"/>
</dbReference>